<dbReference type="EMBL" id="JAAALK010000286">
    <property type="protein sequence ID" value="KAG8062993.1"/>
    <property type="molecule type" value="Genomic_DNA"/>
</dbReference>
<protein>
    <submittedName>
        <fullName evidence="2">Uncharacterized protein</fullName>
    </submittedName>
</protein>
<evidence type="ECO:0000313" key="2">
    <source>
        <dbReference type="EMBL" id="KAG8062993.1"/>
    </source>
</evidence>
<evidence type="ECO:0000256" key="1">
    <source>
        <dbReference type="SAM" id="MobiDB-lite"/>
    </source>
</evidence>
<organism evidence="2 3">
    <name type="scientific">Zizania palustris</name>
    <name type="common">Northern wild rice</name>
    <dbReference type="NCBI Taxonomy" id="103762"/>
    <lineage>
        <taxon>Eukaryota</taxon>
        <taxon>Viridiplantae</taxon>
        <taxon>Streptophyta</taxon>
        <taxon>Embryophyta</taxon>
        <taxon>Tracheophyta</taxon>
        <taxon>Spermatophyta</taxon>
        <taxon>Magnoliopsida</taxon>
        <taxon>Liliopsida</taxon>
        <taxon>Poales</taxon>
        <taxon>Poaceae</taxon>
        <taxon>BOP clade</taxon>
        <taxon>Oryzoideae</taxon>
        <taxon>Oryzeae</taxon>
        <taxon>Zizaniinae</taxon>
        <taxon>Zizania</taxon>
    </lineage>
</organism>
<dbReference type="AlphaFoldDB" id="A0A8J5SCQ0"/>
<comment type="caution">
    <text evidence="2">The sequence shown here is derived from an EMBL/GenBank/DDBJ whole genome shotgun (WGS) entry which is preliminary data.</text>
</comment>
<reference evidence="2" key="2">
    <citation type="submission" date="2021-02" db="EMBL/GenBank/DDBJ databases">
        <authorList>
            <person name="Kimball J.A."/>
            <person name="Haas M.W."/>
            <person name="Macchietto M."/>
            <person name="Kono T."/>
            <person name="Duquette J."/>
            <person name="Shao M."/>
        </authorList>
    </citation>
    <scope>NUCLEOTIDE SEQUENCE</scope>
    <source>
        <tissue evidence="2">Fresh leaf tissue</tissue>
    </source>
</reference>
<feature type="compositionally biased region" description="Basic and acidic residues" evidence="1">
    <location>
        <begin position="19"/>
        <end position="31"/>
    </location>
</feature>
<dbReference type="Proteomes" id="UP000729402">
    <property type="component" value="Unassembled WGS sequence"/>
</dbReference>
<keyword evidence="3" id="KW-1185">Reference proteome</keyword>
<proteinExistence type="predicted"/>
<reference evidence="2" key="1">
    <citation type="journal article" date="2021" name="bioRxiv">
        <title>Whole Genome Assembly and Annotation of Northern Wild Rice, Zizania palustris L., Supports a Whole Genome Duplication in the Zizania Genus.</title>
        <authorList>
            <person name="Haas M."/>
            <person name="Kono T."/>
            <person name="Macchietto M."/>
            <person name="Millas R."/>
            <person name="McGilp L."/>
            <person name="Shao M."/>
            <person name="Duquette J."/>
            <person name="Hirsch C.N."/>
            <person name="Kimball J."/>
        </authorList>
    </citation>
    <scope>NUCLEOTIDE SEQUENCE</scope>
    <source>
        <tissue evidence="2">Fresh leaf tissue</tissue>
    </source>
</reference>
<sequence>MARMMGGLQEKSGYLQFESNRDGGRLKEASRARRPSALACRPCARRGRTESRIGRDPEEEEAVHTALPPSLPAGRARKEAKRRRGPAVPPALQIGNGEGRIGRVDGRRKKRETVRRRGREE</sequence>
<accession>A0A8J5SCQ0</accession>
<gene>
    <name evidence="2" type="ORF">GUJ93_ZPchr0003g16594</name>
</gene>
<feature type="compositionally biased region" description="Basic residues" evidence="1">
    <location>
        <begin position="106"/>
        <end position="121"/>
    </location>
</feature>
<evidence type="ECO:0000313" key="3">
    <source>
        <dbReference type="Proteomes" id="UP000729402"/>
    </source>
</evidence>
<feature type="compositionally biased region" description="Basic and acidic residues" evidence="1">
    <location>
        <begin position="47"/>
        <end position="56"/>
    </location>
</feature>
<name>A0A8J5SCQ0_ZIZPA</name>
<feature type="region of interest" description="Disordered" evidence="1">
    <location>
        <begin position="1"/>
        <end position="121"/>
    </location>
</feature>